<dbReference type="PROSITE" id="PS51078">
    <property type="entry name" value="ICLR_ED"/>
    <property type="match status" value="1"/>
</dbReference>
<dbReference type="SUPFAM" id="SSF46785">
    <property type="entry name" value="Winged helix' DNA-binding domain"/>
    <property type="match status" value="1"/>
</dbReference>
<feature type="domain" description="HTH iclR-type" evidence="4">
    <location>
        <begin position="11"/>
        <end position="70"/>
    </location>
</feature>
<dbReference type="InterPro" id="IPR005471">
    <property type="entry name" value="Tscrpt_reg_IclR_N"/>
</dbReference>
<evidence type="ECO:0000256" key="3">
    <source>
        <dbReference type="ARBA" id="ARBA00023163"/>
    </source>
</evidence>
<evidence type="ECO:0000259" key="5">
    <source>
        <dbReference type="PROSITE" id="PS51078"/>
    </source>
</evidence>
<dbReference type="PANTHER" id="PTHR30136:SF35">
    <property type="entry name" value="HTH-TYPE TRANSCRIPTIONAL REGULATOR RV1719"/>
    <property type="match status" value="1"/>
</dbReference>
<dbReference type="GO" id="GO:0003677">
    <property type="term" value="F:DNA binding"/>
    <property type="evidence" value="ECO:0007669"/>
    <property type="project" value="UniProtKB-KW"/>
</dbReference>
<dbReference type="InterPro" id="IPR014757">
    <property type="entry name" value="Tscrpt_reg_IclR_C"/>
</dbReference>
<evidence type="ECO:0000256" key="2">
    <source>
        <dbReference type="ARBA" id="ARBA00023125"/>
    </source>
</evidence>
<evidence type="ECO:0000259" key="4">
    <source>
        <dbReference type="PROSITE" id="PS51077"/>
    </source>
</evidence>
<dbReference type="Gene3D" id="1.10.10.10">
    <property type="entry name" value="Winged helix-like DNA-binding domain superfamily/Winged helix DNA-binding domain"/>
    <property type="match status" value="1"/>
</dbReference>
<keyword evidence="7" id="KW-1185">Reference proteome</keyword>
<dbReference type="Gene3D" id="3.30.450.40">
    <property type="match status" value="1"/>
</dbReference>
<organism evidence="6 7">
    <name type="scientific">Phytoactinopolyspora halotolerans</name>
    <dbReference type="NCBI Taxonomy" id="1981512"/>
    <lineage>
        <taxon>Bacteria</taxon>
        <taxon>Bacillati</taxon>
        <taxon>Actinomycetota</taxon>
        <taxon>Actinomycetes</taxon>
        <taxon>Jiangellales</taxon>
        <taxon>Jiangellaceae</taxon>
        <taxon>Phytoactinopolyspora</taxon>
    </lineage>
</organism>
<evidence type="ECO:0000313" key="6">
    <source>
        <dbReference type="EMBL" id="NEE04415.1"/>
    </source>
</evidence>
<dbReference type="Proteomes" id="UP000475214">
    <property type="component" value="Unassembled WGS sequence"/>
</dbReference>
<dbReference type="GO" id="GO:0003700">
    <property type="term" value="F:DNA-binding transcription factor activity"/>
    <property type="evidence" value="ECO:0007669"/>
    <property type="project" value="TreeGrafter"/>
</dbReference>
<evidence type="ECO:0000256" key="1">
    <source>
        <dbReference type="ARBA" id="ARBA00023015"/>
    </source>
</evidence>
<feature type="domain" description="IclR-ED" evidence="5">
    <location>
        <begin position="64"/>
        <end position="249"/>
    </location>
</feature>
<keyword evidence="2" id="KW-0238">DNA-binding</keyword>
<evidence type="ECO:0000313" key="7">
    <source>
        <dbReference type="Proteomes" id="UP000475214"/>
    </source>
</evidence>
<gene>
    <name evidence="6" type="ORF">G1H10_30035</name>
</gene>
<dbReference type="Pfam" id="PF09339">
    <property type="entry name" value="HTH_IclR"/>
    <property type="match status" value="1"/>
</dbReference>
<dbReference type="GO" id="GO:0045892">
    <property type="term" value="P:negative regulation of DNA-templated transcription"/>
    <property type="evidence" value="ECO:0007669"/>
    <property type="project" value="TreeGrafter"/>
</dbReference>
<protein>
    <submittedName>
        <fullName evidence="6">IclR family transcriptional regulator</fullName>
    </submittedName>
</protein>
<comment type="caution">
    <text evidence="6">The sequence shown here is derived from an EMBL/GenBank/DDBJ whole genome shotgun (WGS) entry which is preliminary data.</text>
</comment>
<dbReference type="InterPro" id="IPR036388">
    <property type="entry name" value="WH-like_DNA-bd_sf"/>
</dbReference>
<dbReference type="InterPro" id="IPR036390">
    <property type="entry name" value="WH_DNA-bd_sf"/>
</dbReference>
<dbReference type="PROSITE" id="PS51077">
    <property type="entry name" value="HTH_ICLR"/>
    <property type="match status" value="1"/>
</dbReference>
<name>A0A6L9SGB9_9ACTN</name>
<sequence>MKNAGRPPYPLASVDNALRLILLLRESELGVRDAADALGVARSTAHRLLAMLVYRGFAEQSGDRRYRLGPVLTGAERASGLPARYAQLRWVARPHMNALAARVRETVNLAVLAGSQVRFIDSVESTQMLHIGSRTGMSLPAARTSGGKALLAEMSDDDVRARFETAADAVDVDALLGELRDVRRRGYGLNFEETEPGVRAVAVAVHAGDRAVGALAVAAPAQRLTHRAIKSLVPELTGAAARVDEELTHWGL</sequence>
<reference evidence="6 7" key="1">
    <citation type="submission" date="2020-02" db="EMBL/GenBank/DDBJ databases">
        <authorList>
            <person name="Li X.-J."/>
            <person name="Han X.-M."/>
        </authorList>
    </citation>
    <scope>NUCLEOTIDE SEQUENCE [LARGE SCALE GENOMIC DNA]</scope>
    <source>
        <strain evidence="6 7">CCTCC AB 2017055</strain>
    </source>
</reference>
<keyword evidence="1" id="KW-0805">Transcription regulation</keyword>
<dbReference type="PANTHER" id="PTHR30136">
    <property type="entry name" value="HELIX-TURN-HELIX TRANSCRIPTIONAL REGULATOR, ICLR FAMILY"/>
    <property type="match status" value="1"/>
</dbReference>
<keyword evidence="3" id="KW-0804">Transcription</keyword>
<accession>A0A6L9SGB9</accession>
<dbReference type="EMBL" id="JAAGOA010000034">
    <property type="protein sequence ID" value="NEE04415.1"/>
    <property type="molecule type" value="Genomic_DNA"/>
</dbReference>
<dbReference type="InterPro" id="IPR050707">
    <property type="entry name" value="HTH_MetabolicPath_Reg"/>
</dbReference>
<dbReference type="AlphaFoldDB" id="A0A6L9SGB9"/>
<dbReference type="SMART" id="SM00346">
    <property type="entry name" value="HTH_ICLR"/>
    <property type="match status" value="1"/>
</dbReference>
<dbReference type="SUPFAM" id="SSF55781">
    <property type="entry name" value="GAF domain-like"/>
    <property type="match status" value="1"/>
</dbReference>
<dbReference type="Pfam" id="PF01614">
    <property type="entry name" value="IclR_C"/>
    <property type="match status" value="1"/>
</dbReference>
<dbReference type="InterPro" id="IPR029016">
    <property type="entry name" value="GAF-like_dom_sf"/>
</dbReference>
<proteinExistence type="predicted"/>
<dbReference type="RefSeq" id="WP_163744928.1">
    <property type="nucleotide sequence ID" value="NZ_JAAGOA010000034.1"/>
</dbReference>